<sequence length="939" mass="103504">TPTCVPAARLRQRRRLGLPTGRPFPCQPRYPPPRGSRRRLPQARLSKASEFVSIDQASMQRFEQLLTAVDFFPACVARATCRRSGHGGVSRPTSWLASNRGISALVRCECIERMGQHARASCSPRRPLQARAWPPHPRLCRRAAACVAGRSRGQPEGDRAQPRSGSINAMPRIEQRTMLPLNVRPGFGFDESPGWHGQLRHVRLCANPLLKSSPCHFVEPLSEVSAPGLTNGVSGQSSACRNLRCAVDQRMFDLDATVSVHLAEVSRMRLFITGCSTLWETRWPRQEIWDQGWRSWPCDYGILWIALNPYVFVPDVHPDYKPRQMHSNLHRHSMDHSQRQIDTKITDCSDQCAGRCLPLSPELDHRRAELQHHHHFLIDSAGANRLWRSQREAGPTSSSWGPATAGETNCCNLIGNVVLHCLMSSLPAGVALQGAHLHPCGLNVKSPSHSGLQTGPWSTNLGVLVTNRSCLCPTGSSVKSFEPLNRFMQRLLDAPRQGQMLLDGREASNLPPKFLFTFRSSSRPHRRVPLSPATPAVLTSSIFAGFDIDRALVLVAVGQLHLQELARAPATGRCCSSFCTVTGAEFLGLSMSTLPPRVRSPGALRSPPQSAGSGGRQAETHASLAVIQCQLQFMLVIVDQQFLHRALQGQLNELAIVRGVQEQAIGRCVAHGGKCAARRASKQPAKFAARQRQKQRQLQRQRQQAIEASVAAAAAVVKVSSHCSKSSRPLQQVGRWHLEFRSGPRRHGRSPVQPTVVETPLPHRRRLPPAIQTACWLRLPAFQNPWRHRRSPHRLAFQSSAADCPESAWAAGMSWHAVEVCHVRAVAFSREGSVVLGNGVFASFCCFKSVGFGLRAQRDHQPAVGQQTFFASTPCQLVKLGGLALPASDALYASVQPSSSSPLDSGRHTVASVRARSRQNSMPFGLWCRFSIESKLWLV</sequence>
<keyword evidence="2" id="KW-1185">Reference proteome</keyword>
<dbReference type="WBParaSite" id="snap_masked-unitig_2682-processed-gene-0.0-mRNA-1">
    <property type="protein sequence ID" value="snap_masked-unitig_2682-processed-gene-0.0-mRNA-1"/>
    <property type="gene ID" value="snap_masked-unitig_2682-processed-gene-0.0"/>
</dbReference>
<organism evidence="2 3">
    <name type="scientific">Macrostomum lignano</name>
    <dbReference type="NCBI Taxonomy" id="282301"/>
    <lineage>
        <taxon>Eukaryota</taxon>
        <taxon>Metazoa</taxon>
        <taxon>Spiralia</taxon>
        <taxon>Lophotrochozoa</taxon>
        <taxon>Platyhelminthes</taxon>
        <taxon>Rhabditophora</taxon>
        <taxon>Macrostomorpha</taxon>
        <taxon>Macrostomida</taxon>
        <taxon>Macrostomidae</taxon>
        <taxon>Macrostomum</taxon>
    </lineage>
</organism>
<evidence type="ECO:0000313" key="3">
    <source>
        <dbReference type="WBParaSite" id="snap_masked-unitig_2682-processed-gene-0.0-mRNA-1"/>
    </source>
</evidence>
<reference evidence="3" key="1">
    <citation type="submission" date="2016-11" db="UniProtKB">
        <authorList>
            <consortium name="WormBaseParasite"/>
        </authorList>
    </citation>
    <scope>IDENTIFICATION</scope>
</reference>
<protein>
    <submittedName>
        <fullName evidence="3">Peptidase A1 domain-containing protein</fullName>
    </submittedName>
</protein>
<proteinExistence type="predicted"/>
<dbReference type="Proteomes" id="UP000095280">
    <property type="component" value="Unplaced"/>
</dbReference>
<evidence type="ECO:0000313" key="2">
    <source>
        <dbReference type="Proteomes" id="UP000095280"/>
    </source>
</evidence>
<feature type="region of interest" description="Disordered" evidence="1">
    <location>
        <begin position="598"/>
        <end position="617"/>
    </location>
</feature>
<feature type="compositionally biased region" description="Pro residues" evidence="1">
    <location>
        <begin position="25"/>
        <end position="34"/>
    </location>
</feature>
<accession>A0A1I8JMP6</accession>
<feature type="region of interest" description="Disordered" evidence="1">
    <location>
        <begin position="17"/>
        <end position="40"/>
    </location>
</feature>
<name>A0A1I8JMP6_9PLAT</name>
<evidence type="ECO:0000256" key="1">
    <source>
        <dbReference type="SAM" id="MobiDB-lite"/>
    </source>
</evidence>
<dbReference type="AlphaFoldDB" id="A0A1I8JMP6"/>